<dbReference type="EMBL" id="MU863981">
    <property type="protein sequence ID" value="KAK4196598.1"/>
    <property type="molecule type" value="Genomic_DNA"/>
</dbReference>
<reference evidence="2" key="1">
    <citation type="journal article" date="2023" name="Mol. Phylogenet. Evol.">
        <title>Genome-scale phylogeny and comparative genomics of the fungal order Sordariales.</title>
        <authorList>
            <person name="Hensen N."/>
            <person name="Bonometti L."/>
            <person name="Westerberg I."/>
            <person name="Brannstrom I.O."/>
            <person name="Guillou S."/>
            <person name="Cros-Aarteil S."/>
            <person name="Calhoun S."/>
            <person name="Haridas S."/>
            <person name="Kuo A."/>
            <person name="Mondo S."/>
            <person name="Pangilinan J."/>
            <person name="Riley R."/>
            <person name="LaButti K."/>
            <person name="Andreopoulos B."/>
            <person name="Lipzen A."/>
            <person name="Chen C."/>
            <person name="Yan M."/>
            <person name="Daum C."/>
            <person name="Ng V."/>
            <person name="Clum A."/>
            <person name="Steindorff A."/>
            <person name="Ohm R.A."/>
            <person name="Martin F."/>
            <person name="Silar P."/>
            <person name="Natvig D.O."/>
            <person name="Lalanne C."/>
            <person name="Gautier V."/>
            <person name="Ament-Velasquez S.L."/>
            <person name="Kruys A."/>
            <person name="Hutchinson M.I."/>
            <person name="Powell A.J."/>
            <person name="Barry K."/>
            <person name="Miller A.N."/>
            <person name="Grigoriev I.V."/>
            <person name="Debuchy R."/>
            <person name="Gladieux P."/>
            <person name="Hiltunen Thoren M."/>
            <person name="Johannesson H."/>
        </authorList>
    </citation>
    <scope>NUCLEOTIDE SEQUENCE</scope>
    <source>
        <strain evidence="2">CBS 315.58</strain>
    </source>
</reference>
<dbReference type="Pfam" id="PF20183">
    <property type="entry name" value="DUF6546"/>
    <property type="match status" value="1"/>
</dbReference>
<sequence length="477" mass="55060">MEHIASPSGFHWDTLPAEIRLMILETATERKYPGCKWSFLASVCKEWQLMVEKRNFERLNLRESCMKDFGRIIQRQRELVRHICFNVESPDRCLSCGIPGCRRASSITFAIGLHNLFGILSTWSLSKGLTLELNTYAPSSVYRVREDDIKLWGERRGIEEENPWDHFRRPSVGRRSDSHLKYSLESLPTVESVTCFIIPRQLRRDLWIENMWQILSTLPCLEHLIYEPWQASTRYKVKIRDDLLQHYLNTETFPVALRKVSVFEESGDEISGRTRGLPESEKRAADRRLAERQLAAAFASRSLTPDELSLSYIIDAQDFFKTCQPTWTWQSLESLSLTSKQLRFTVDRKDLDKLLLEAGKTALCMPKLKTLVLWSGENDACAFIYQTRNDHASITWRGTWGMEFSPAVVDLWRRVAFEGHSRHALRVNRENIDAIIQCRGDAIHHLELPCEVVSPASLRHMRKESGSNSAGMGLVQT</sequence>
<organism evidence="2 3">
    <name type="scientific">Triangularia verruculosa</name>
    <dbReference type="NCBI Taxonomy" id="2587418"/>
    <lineage>
        <taxon>Eukaryota</taxon>
        <taxon>Fungi</taxon>
        <taxon>Dikarya</taxon>
        <taxon>Ascomycota</taxon>
        <taxon>Pezizomycotina</taxon>
        <taxon>Sordariomycetes</taxon>
        <taxon>Sordariomycetidae</taxon>
        <taxon>Sordariales</taxon>
        <taxon>Podosporaceae</taxon>
        <taxon>Triangularia</taxon>
    </lineage>
</organism>
<reference evidence="2" key="2">
    <citation type="submission" date="2023-05" db="EMBL/GenBank/DDBJ databases">
        <authorList>
            <consortium name="Lawrence Berkeley National Laboratory"/>
            <person name="Steindorff A."/>
            <person name="Hensen N."/>
            <person name="Bonometti L."/>
            <person name="Westerberg I."/>
            <person name="Brannstrom I.O."/>
            <person name="Guillou S."/>
            <person name="Cros-Aarteil S."/>
            <person name="Calhoun S."/>
            <person name="Haridas S."/>
            <person name="Kuo A."/>
            <person name="Mondo S."/>
            <person name="Pangilinan J."/>
            <person name="Riley R."/>
            <person name="Labutti K."/>
            <person name="Andreopoulos B."/>
            <person name="Lipzen A."/>
            <person name="Chen C."/>
            <person name="Yanf M."/>
            <person name="Daum C."/>
            <person name="Ng V."/>
            <person name="Clum A."/>
            <person name="Ohm R."/>
            <person name="Martin F."/>
            <person name="Silar P."/>
            <person name="Natvig D."/>
            <person name="Lalanne C."/>
            <person name="Gautier V."/>
            <person name="Ament-Velasquez S.L."/>
            <person name="Kruys A."/>
            <person name="Hutchinson M.I."/>
            <person name="Powell A.J."/>
            <person name="Barry K."/>
            <person name="Miller A.N."/>
            <person name="Grigoriev I.V."/>
            <person name="Debuchy R."/>
            <person name="Gladieux P."/>
            <person name="Thoren M.H."/>
            <person name="Johannesson H."/>
        </authorList>
    </citation>
    <scope>NUCLEOTIDE SEQUENCE</scope>
    <source>
        <strain evidence="2">CBS 315.58</strain>
    </source>
</reference>
<feature type="domain" description="DUF6546" evidence="1">
    <location>
        <begin position="254"/>
        <end position="453"/>
    </location>
</feature>
<comment type="caution">
    <text evidence="2">The sequence shown here is derived from an EMBL/GenBank/DDBJ whole genome shotgun (WGS) entry which is preliminary data.</text>
</comment>
<dbReference type="AlphaFoldDB" id="A0AAN7ARG1"/>
<evidence type="ECO:0000313" key="3">
    <source>
        <dbReference type="Proteomes" id="UP001303160"/>
    </source>
</evidence>
<dbReference type="InterPro" id="IPR046676">
    <property type="entry name" value="DUF6546"/>
</dbReference>
<keyword evidence="3" id="KW-1185">Reference proteome</keyword>
<gene>
    <name evidence="2" type="ORF">QBC40DRAFT_313184</name>
</gene>
<evidence type="ECO:0000313" key="2">
    <source>
        <dbReference type="EMBL" id="KAK4196598.1"/>
    </source>
</evidence>
<proteinExistence type="predicted"/>
<evidence type="ECO:0000259" key="1">
    <source>
        <dbReference type="Pfam" id="PF20183"/>
    </source>
</evidence>
<accession>A0AAN7ARG1</accession>
<protein>
    <recommendedName>
        <fullName evidence="1">DUF6546 domain-containing protein</fullName>
    </recommendedName>
</protein>
<dbReference type="Proteomes" id="UP001303160">
    <property type="component" value="Unassembled WGS sequence"/>
</dbReference>
<name>A0AAN7ARG1_9PEZI</name>